<sequence>MNCACLRFLATRFERVFGLAKCRLRSIGGRYPSNFLQRLPQVGTHLSRLPLSFAFTTVLLIAGQAVAQEEREIETDRDSFTPALSTVEQGRVMVEAAYTFVDNSGVAESHSFPELLLRYGLTENIELRFGSNYEIGGEPNATSGSGGFDIGEAFETEPGALEEEAKVTYGFKVLLLEQHGWVPLSNFTLMGATPTSGKETASRMIASYTFGWDFNNEWEWASAIRYGFIGASEDSFNSWAPSTVIRVPVSERVKLHAEYFGIFTDGAESETTKHFFSPGVHYLITKDLEVGVRAGWGLNDQSADFFSNVGFGWQF</sequence>
<dbReference type="AlphaFoldDB" id="A0A5C6DYZ2"/>
<evidence type="ECO:0000313" key="2">
    <source>
        <dbReference type="Proteomes" id="UP000319143"/>
    </source>
</evidence>
<evidence type="ECO:0008006" key="3">
    <source>
        <dbReference type="Google" id="ProtNLM"/>
    </source>
</evidence>
<dbReference type="OrthoDB" id="257472at2"/>
<name>A0A5C6DYZ2_9BACT</name>
<protein>
    <recommendedName>
        <fullName evidence="3">Transporter</fullName>
    </recommendedName>
</protein>
<keyword evidence="2" id="KW-1185">Reference proteome</keyword>
<organism evidence="1 2">
    <name type="scientific">Novipirellula artificiosorum</name>
    <dbReference type="NCBI Taxonomy" id="2528016"/>
    <lineage>
        <taxon>Bacteria</taxon>
        <taxon>Pseudomonadati</taxon>
        <taxon>Planctomycetota</taxon>
        <taxon>Planctomycetia</taxon>
        <taxon>Pirellulales</taxon>
        <taxon>Pirellulaceae</taxon>
        <taxon>Novipirellula</taxon>
    </lineage>
</organism>
<evidence type="ECO:0000313" key="1">
    <source>
        <dbReference type="EMBL" id="TWU42663.1"/>
    </source>
</evidence>
<dbReference type="EMBL" id="SJPV01000001">
    <property type="protein sequence ID" value="TWU42663.1"/>
    <property type="molecule type" value="Genomic_DNA"/>
</dbReference>
<gene>
    <name evidence="1" type="ORF">Poly41_09620</name>
</gene>
<dbReference type="Proteomes" id="UP000319143">
    <property type="component" value="Unassembled WGS sequence"/>
</dbReference>
<comment type="caution">
    <text evidence="1">The sequence shown here is derived from an EMBL/GenBank/DDBJ whole genome shotgun (WGS) entry which is preliminary data.</text>
</comment>
<reference evidence="1 2" key="1">
    <citation type="submission" date="2019-02" db="EMBL/GenBank/DDBJ databases">
        <title>Deep-cultivation of Planctomycetes and their phenomic and genomic characterization uncovers novel biology.</title>
        <authorList>
            <person name="Wiegand S."/>
            <person name="Jogler M."/>
            <person name="Boedeker C."/>
            <person name="Pinto D."/>
            <person name="Vollmers J."/>
            <person name="Rivas-Marin E."/>
            <person name="Kohn T."/>
            <person name="Peeters S.H."/>
            <person name="Heuer A."/>
            <person name="Rast P."/>
            <person name="Oberbeckmann S."/>
            <person name="Bunk B."/>
            <person name="Jeske O."/>
            <person name="Meyerdierks A."/>
            <person name="Storesund J.E."/>
            <person name="Kallscheuer N."/>
            <person name="Luecker S."/>
            <person name="Lage O.M."/>
            <person name="Pohl T."/>
            <person name="Merkel B.J."/>
            <person name="Hornburger P."/>
            <person name="Mueller R.-W."/>
            <person name="Bruemmer F."/>
            <person name="Labrenz M."/>
            <person name="Spormann A.M."/>
            <person name="Op Den Camp H."/>
            <person name="Overmann J."/>
            <person name="Amann R."/>
            <person name="Jetten M.S.M."/>
            <person name="Mascher T."/>
            <person name="Medema M.H."/>
            <person name="Devos D.P."/>
            <person name="Kaster A.-K."/>
            <person name="Ovreas L."/>
            <person name="Rohde M."/>
            <person name="Galperin M.Y."/>
            <person name="Jogler C."/>
        </authorList>
    </citation>
    <scope>NUCLEOTIDE SEQUENCE [LARGE SCALE GENOMIC DNA]</scope>
    <source>
        <strain evidence="1 2">Poly41</strain>
    </source>
</reference>
<proteinExistence type="predicted"/>
<dbReference type="Pfam" id="PF13557">
    <property type="entry name" value="Phenol_MetA_deg"/>
    <property type="match status" value="1"/>
</dbReference>
<accession>A0A5C6DYZ2</accession>
<dbReference type="InterPro" id="IPR025737">
    <property type="entry name" value="FApF"/>
</dbReference>